<dbReference type="Gene3D" id="1.10.3720.10">
    <property type="entry name" value="MetI-like"/>
    <property type="match status" value="1"/>
</dbReference>
<feature type="transmembrane region" description="Helical" evidence="7">
    <location>
        <begin position="224"/>
        <end position="246"/>
    </location>
</feature>
<feature type="transmembrane region" description="Helical" evidence="7">
    <location>
        <begin position="129"/>
        <end position="156"/>
    </location>
</feature>
<keyword evidence="4 7" id="KW-0812">Transmembrane</keyword>
<evidence type="ECO:0000259" key="9">
    <source>
        <dbReference type="PROSITE" id="PS50928"/>
    </source>
</evidence>
<evidence type="ECO:0000256" key="1">
    <source>
        <dbReference type="ARBA" id="ARBA00004651"/>
    </source>
</evidence>
<keyword evidence="2 7" id="KW-0813">Transport</keyword>
<evidence type="ECO:0000256" key="7">
    <source>
        <dbReference type="RuleBase" id="RU363032"/>
    </source>
</evidence>
<dbReference type="RefSeq" id="WP_188531494.1">
    <property type="nucleotide sequence ID" value="NZ_BMGR01000008.1"/>
</dbReference>
<comment type="caution">
    <text evidence="10">The sequence shown here is derived from an EMBL/GenBank/DDBJ whole genome shotgun (WGS) entry which is preliminary data.</text>
</comment>
<dbReference type="EMBL" id="BMGR01000008">
    <property type="protein sequence ID" value="GGG07935.1"/>
    <property type="molecule type" value="Genomic_DNA"/>
</dbReference>
<dbReference type="GO" id="GO:0055085">
    <property type="term" value="P:transmembrane transport"/>
    <property type="evidence" value="ECO:0007669"/>
    <property type="project" value="InterPro"/>
</dbReference>
<evidence type="ECO:0000313" key="11">
    <source>
        <dbReference type="Proteomes" id="UP000644756"/>
    </source>
</evidence>
<feature type="transmembrane region" description="Helical" evidence="7">
    <location>
        <begin position="34"/>
        <end position="58"/>
    </location>
</feature>
<dbReference type="Pfam" id="PF00528">
    <property type="entry name" value="BPD_transp_1"/>
    <property type="match status" value="1"/>
</dbReference>
<dbReference type="PANTHER" id="PTHR30193:SF37">
    <property type="entry name" value="INNER MEMBRANE ABC TRANSPORTER PERMEASE PROTEIN YCJO"/>
    <property type="match status" value="1"/>
</dbReference>
<organism evidence="10 11">
    <name type="scientific">Paenibacillus abyssi</name>
    <dbReference type="NCBI Taxonomy" id="1340531"/>
    <lineage>
        <taxon>Bacteria</taxon>
        <taxon>Bacillati</taxon>
        <taxon>Bacillota</taxon>
        <taxon>Bacilli</taxon>
        <taxon>Bacillales</taxon>
        <taxon>Paenibacillaceae</taxon>
        <taxon>Paenibacillus</taxon>
    </lineage>
</organism>
<evidence type="ECO:0000256" key="8">
    <source>
        <dbReference type="SAM" id="MobiDB-lite"/>
    </source>
</evidence>
<keyword evidence="3" id="KW-1003">Cell membrane</keyword>
<dbReference type="InterPro" id="IPR000515">
    <property type="entry name" value="MetI-like"/>
</dbReference>
<dbReference type="Proteomes" id="UP000644756">
    <property type="component" value="Unassembled WGS sequence"/>
</dbReference>
<protein>
    <submittedName>
        <fullName evidence="10">Cytochrome c biogenesis protein</fullName>
    </submittedName>
</protein>
<dbReference type="SUPFAM" id="SSF161098">
    <property type="entry name" value="MetI-like"/>
    <property type="match status" value="1"/>
</dbReference>
<name>A0A917FV26_9BACL</name>
<dbReference type="PROSITE" id="PS50928">
    <property type="entry name" value="ABC_TM1"/>
    <property type="match status" value="1"/>
</dbReference>
<dbReference type="PANTHER" id="PTHR30193">
    <property type="entry name" value="ABC TRANSPORTER PERMEASE PROTEIN"/>
    <property type="match status" value="1"/>
</dbReference>
<keyword evidence="6 7" id="KW-0472">Membrane</keyword>
<dbReference type="GO" id="GO:0005886">
    <property type="term" value="C:plasma membrane"/>
    <property type="evidence" value="ECO:0007669"/>
    <property type="project" value="UniProtKB-SubCell"/>
</dbReference>
<keyword evidence="5 7" id="KW-1133">Transmembrane helix</keyword>
<evidence type="ECO:0000256" key="4">
    <source>
        <dbReference type="ARBA" id="ARBA00022692"/>
    </source>
</evidence>
<feature type="domain" description="ABC transmembrane type-1" evidence="9">
    <location>
        <begin position="92"/>
        <end position="307"/>
    </location>
</feature>
<feature type="transmembrane region" description="Helical" evidence="7">
    <location>
        <begin position="96"/>
        <end position="117"/>
    </location>
</feature>
<dbReference type="CDD" id="cd06261">
    <property type="entry name" value="TM_PBP2"/>
    <property type="match status" value="1"/>
</dbReference>
<sequence>MESRIEQNRPAAGPGQATAQSKWRSQKFRDHLSGYLYVSPFLIVFALFTLFPVLWSMYISLFSWKLMGSKTFIGLQNYVWLFTDDPLFWKSVGNTFSMWLMGTIPQLFLALFIATLLNANLKGKRFFQVGVIVPNVTSLVAVAVVFISIFGANYGLMNYFTSEVLGFEKINWQASYWHAQIAVSVMVIWRWTGYNALIYLAALQSIPQELYEASTIDGASKFKQFLYITIPMIRPAIIFTIILSTIGGMQLFVEPLIFAGNTGGQANQVLTMVLYLYDTAFAKNSFGYASAIAWMLFVIIMLFSLFNLYLTRKINSTT</sequence>
<dbReference type="InterPro" id="IPR051393">
    <property type="entry name" value="ABC_transporter_permease"/>
</dbReference>
<evidence type="ECO:0000256" key="2">
    <source>
        <dbReference type="ARBA" id="ARBA00022448"/>
    </source>
</evidence>
<proteinExistence type="inferred from homology"/>
<accession>A0A917FV26</accession>
<comment type="similarity">
    <text evidence="7">Belongs to the binding-protein-dependent transport system permease family.</text>
</comment>
<evidence type="ECO:0000256" key="3">
    <source>
        <dbReference type="ARBA" id="ARBA00022475"/>
    </source>
</evidence>
<feature type="transmembrane region" description="Helical" evidence="7">
    <location>
        <begin position="176"/>
        <end position="203"/>
    </location>
</feature>
<reference evidence="10" key="1">
    <citation type="journal article" date="2014" name="Int. J. Syst. Evol. Microbiol.">
        <title>Complete genome sequence of Corynebacterium casei LMG S-19264T (=DSM 44701T), isolated from a smear-ripened cheese.</title>
        <authorList>
            <consortium name="US DOE Joint Genome Institute (JGI-PGF)"/>
            <person name="Walter F."/>
            <person name="Albersmeier A."/>
            <person name="Kalinowski J."/>
            <person name="Ruckert C."/>
        </authorList>
    </citation>
    <scope>NUCLEOTIDE SEQUENCE</scope>
    <source>
        <strain evidence="10">CGMCC 1.12987</strain>
    </source>
</reference>
<feature type="region of interest" description="Disordered" evidence="8">
    <location>
        <begin position="1"/>
        <end position="21"/>
    </location>
</feature>
<feature type="transmembrane region" description="Helical" evidence="7">
    <location>
        <begin position="286"/>
        <end position="310"/>
    </location>
</feature>
<gene>
    <name evidence="10" type="ORF">GCM10010916_26000</name>
</gene>
<evidence type="ECO:0000256" key="5">
    <source>
        <dbReference type="ARBA" id="ARBA00022989"/>
    </source>
</evidence>
<dbReference type="InterPro" id="IPR035906">
    <property type="entry name" value="MetI-like_sf"/>
</dbReference>
<evidence type="ECO:0000313" key="10">
    <source>
        <dbReference type="EMBL" id="GGG07935.1"/>
    </source>
</evidence>
<evidence type="ECO:0000256" key="6">
    <source>
        <dbReference type="ARBA" id="ARBA00023136"/>
    </source>
</evidence>
<keyword evidence="11" id="KW-1185">Reference proteome</keyword>
<reference evidence="10" key="2">
    <citation type="submission" date="2020-09" db="EMBL/GenBank/DDBJ databases">
        <authorList>
            <person name="Sun Q."/>
            <person name="Zhou Y."/>
        </authorList>
    </citation>
    <scope>NUCLEOTIDE SEQUENCE</scope>
    <source>
        <strain evidence="10">CGMCC 1.12987</strain>
    </source>
</reference>
<dbReference type="AlphaFoldDB" id="A0A917FV26"/>
<comment type="subcellular location">
    <subcellularLocation>
        <location evidence="1 7">Cell membrane</location>
        <topology evidence="1 7">Multi-pass membrane protein</topology>
    </subcellularLocation>
</comment>